<evidence type="ECO:0000256" key="1">
    <source>
        <dbReference type="SAM" id="MobiDB-lite"/>
    </source>
</evidence>
<proteinExistence type="predicted"/>
<keyword evidence="3" id="KW-1185">Reference proteome</keyword>
<organism evidence="2 3">
    <name type="scientific">Datura stramonium</name>
    <name type="common">Jimsonweed</name>
    <name type="synonym">Common thornapple</name>
    <dbReference type="NCBI Taxonomy" id="4076"/>
    <lineage>
        <taxon>Eukaryota</taxon>
        <taxon>Viridiplantae</taxon>
        <taxon>Streptophyta</taxon>
        <taxon>Embryophyta</taxon>
        <taxon>Tracheophyta</taxon>
        <taxon>Spermatophyta</taxon>
        <taxon>Magnoliopsida</taxon>
        <taxon>eudicotyledons</taxon>
        <taxon>Gunneridae</taxon>
        <taxon>Pentapetalae</taxon>
        <taxon>asterids</taxon>
        <taxon>lamiids</taxon>
        <taxon>Solanales</taxon>
        <taxon>Solanaceae</taxon>
        <taxon>Solanoideae</taxon>
        <taxon>Datureae</taxon>
        <taxon>Datura</taxon>
    </lineage>
</organism>
<comment type="caution">
    <text evidence="2">The sequence shown here is derived from an EMBL/GenBank/DDBJ whole genome shotgun (WGS) entry which is preliminary data.</text>
</comment>
<evidence type="ECO:0000313" key="3">
    <source>
        <dbReference type="Proteomes" id="UP000823775"/>
    </source>
</evidence>
<feature type="compositionally biased region" description="Polar residues" evidence="1">
    <location>
        <begin position="41"/>
        <end position="58"/>
    </location>
</feature>
<accession>A0ABS8RTX2</accession>
<dbReference type="EMBL" id="JACEIK010000123">
    <property type="protein sequence ID" value="MCD7450267.1"/>
    <property type="molecule type" value="Genomic_DNA"/>
</dbReference>
<reference evidence="2 3" key="1">
    <citation type="journal article" date="2021" name="BMC Genomics">
        <title>Datura genome reveals duplications of psychoactive alkaloid biosynthetic genes and high mutation rate following tissue culture.</title>
        <authorList>
            <person name="Rajewski A."/>
            <person name="Carter-House D."/>
            <person name="Stajich J."/>
            <person name="Litt A."/>
        </authorList>
    </citation>
    <scope>NUCLEOTIDE SEQUENCE [LARGE SCALE GENOMIC DNA]</scope>
    <source>
        <strain evidence="2">AR-01</strain>
    </source>
</reference>
<feature type="non-terminal residue" evidence="2">
    <location>
        <position position="1"/>
    </location>
</feature>
<feature type="region of interest" description="Disordered" evidence="1">
    <location>
        <begin position="1"/>
        <end position="58"/>
    </location>
</feature>
<feature type="compositionally biased region" description="Basic and acidic residues" evidence="1">
    <location>
        <begin position="10"/>
        <end position="22"/>
    </location>
</feature>
<dbReference type="Proteomes" id="UP000823775">
    <property type="component" value="Unassembled WGS sequence"/>
</dbReference>
<protein>
    <submittedName>
        <fullName evidence="2">Uncharacterized protein</fullName>
    </submittedName>
</protein>
<gene>
    <name evidence="2" type="ORF">HAX54_004878</name>
</gene>
<sequence length="58" mass="6264">GELGTQDKSTQNEHLDTSRMLDEQGTTPDLSHHGTTEEPKPTNTQNPQTEELGSSGEA</sequence>
<evidence type="ECO:0000313" key="2">
    <source>
        <dbReference type="EMBL" id="MCD7450267.1"/>
    </source>
</evidence>
<feature type="compositionally biased region" description="Basic and acidic residues" evidence="1">
    <location>
        <begin position="30"/>
        <end position="40"/>
    </location>
</feature>
<name>A0ABS8RTX2_DATST</name>